<evidence type="ECO:0000313" key="1">
    <source>
        <dbReference type="EMBL" id="KAG5645947.1"/>
    </source>
</evidence>
<name>A0A9P7G8D2_9AGAR</name>
<organism evidence="1 2">
    <name type="scientific">Asterophora parasitica</name>
    <dbReference type="NCBI Taxonomy" id="117018"/>
    <lineage>
        <taxon>Eukaryota</taxon>
        <taxon>Fungi</taxon>
        <taxon>Dikarya</taxon>
        <taxon>Basidiomycota</taxon>
        <taxon>Agaricomycotina</taxon>
        <taxon>Agaricomycetes</taxon>
        <taxon>Agaricomycetidae</taxon>
        <taxon>Agaricales</taxon>
        <taxon>Tricholomatineae</taxon>
        <taxon>Lyophyllaceae</taxon>
        <taxon>Asterophora</taxon>
    </lineage>
</organism>
<reference evidence="1" key="1">
    <citation type="submission" date="2020-07" db="EMBL/GenBank/DDBJ databases">
        <authorList>
            <person name="Nieuwenhuis M."/>
            <person name="Van De Peppel L.J.J."/>
        </authorList>
    </citation>
    <scope>NUCLEOTIDE SEQUENCE</scope>
    <source>
        <strain evidence="1">AP01</strain>
        <tissue evidence="1">Mycelium</tissue>
    </source>
</reference>
<sequence length="210" mass="23950">MGGMYAPVSTIWSTDAANAELTESLLTPPDPVPFWSEDDLESPNLDTRHDAKMRIQDTQFFAQVSALTPAHFMAGGSNASMAHATDWTTEREWFDERVRAARRHDLEDGRRWTDPKGLILLTTQIRWSRLLIAITERLLKYGPNLSTSGVNRLRYRRKWKEKMWVSQGLILSLRWNSVESLVSAPAEYSYNLLSLVLCAFCHQSSPIHAD</sequence>
<dbReference type="Proteomes" id="UP000775547">
    <property type="component" value="Unassembled WGS sequence"/>
</dbReference>
<accession>A0A9P7G8D2</accession>
<dbReference type="AlphaFoldDB" id="A0A9P7G8D2"/>
<reference evidence="1" key="2">
    <citation type="submission" date="2021-10" db="EMBL/GenBank/DDBJ databases">
        <title>Phylogenomics reveals ancestral predisposition of the termite-cultivated fungus Termitomyces towards a domesticated lifestyle.</title>
        <authorList>
            <person name="Auxier B."/>
            <person name="Grum-Grzhimaylo A."/>
            <person name="Cardenas M.E."/>
            <person name="Lodge J.D."/>
            <person name="Laessoe T."/>
            <person name="Pedersen O."/>
            <person name="Smith M.E."/>
            <person name="Kuyper T.W."/>
            <person name="Franco-Molano E.A."/>
            <person name="Baroni T.J."/>
            <person name="Aanen D.K."/>
        </authorList>
    </citation>
    <scope>NUCLEOTIDE SEQUENCE</scope>
    <source>
        <strain evidence="1">AP01</strain>
        <tissue evidence="1">Mycelium</tissue>
    </source>
</reference>
<dbReference type="OrthoDB" id="5579860at2759"/>
<gene>
    <name evidence="1" type="ORF">DXG03_004738</name>
</gene>
<proteinExistence type="predicted"/>
<protein>
    <submittedName>
        <fullName evidence="1">Uncharacterized protein</fullName>
    </submittedName>
</protein>
<evidence type="ECO:0000313" key="2">
    <source>
        <dbReference type="Proteomes" id="UP000775547"/>
    </source>
</evidence>
<dbReference type="EMBL" id="JABCKV010000029">
    <property type="protein sequence ID" value="KAG5645947.1"/>
    <property type="molecule type" value="Genomic_DNA"/>
</dbReference>
<comment type="caution">
    <text evidence="1">The sequence shown here is derived from an EMBL/GenBank/DDBJ whole genome shotgun (WGS) entry which is preliminary data.</text>
</comment>
<keyword evidence="2" id="KW-1185">Reference proteome</keyword>